<feature type="transmembrane region" description="Helical" evidence="1">
    <location>
        <begin position="190"/>
        <end position="211"/>
    </location>
</feature>
<keyword evidence="3" id="KW-1185">Reference proteome</keyword>
<evidence type="ECO:0000313" key="2">
    <source>
        <dbReference type="EMBL" id="TYC48231.1"/>
    </source>
</evidence>
<dbReference type="OrthoDB" id="9781069at2"/>
<dbReference type="EMBL" id="SDGZ01000023">
    <property type="protein sequence ID" value="TYC48231.1"/>
    <property type="molecule type" value="Genomic_DNA"/>
</dbReference>
<gene>
    <name evidence="2" type="ORF">ESZ50_09375</name>
</gene>
<sequence length="247" mass="28967">MIAIVFMLIDHINTYLGQSLHLPLWVAWLGRFVAPLFVYLLIEGFFYTRNRWRYLRRLLLATGVMAIGNIVYNLISKSYINPYDQQINYFNFLGPQNIFLTLTLIFALLMLFENFKEAKLIGRLLGLLGILVMAFLLLFSEGGIYLLPITLIMYTARKAKLPQINYIGITLFTLALLFLAVQSHTGDQSLYAYLTFDNEFMMITVLPFIYLYNHQRGGTGRPFEKYFFYFFYPIHLWILYALHLILN</sequence>
<reference evidence="2 3" key="1">
    <citation type="submission" date="2019-01" db="EMBL/GenBank/DDBJ databases">
        <title>Weissella sp. nov., a novel lactic acid bacterium isolated from animal feces.</title>
        <authorList>
            <person name="Wang L.-T."/>
        </authorList>
    </citation>
    <scope>NUCLEOTIDE SEQUENCE [LARGE SCALE GENOMIC DNA]</scope>
    <source>
        <strain evidence="2 3">8H-2</strain>
    </source>
</reference>
<evidence type="ECO:0008006" key="4">
    <source>
        <dbReference type="Google" id="ProtNLM"/>
    </source>
</evidence>
<feature type="transmembrane region" description="Helical" evidence="1">
    <location>
        <begin position="124"/>
        <end position="152"/>
    </location>
</feature>
<organism evidence="2 3">
    <name type="scientific">Weissella muntiaci</name>
    <dbReference type="NCBI Taxonomy" id="2508881"/>
    <lineage>
        <taxon>Bacteria</taxon>
        <taxon>Bacillati</taxon>
        <taxon>Bacillota</taxon>
        <taxon>Bacilli</taxon>
        <taxon>Lactobacillales</taxon>
        <taxon>Lactobacillaceae</taxon>
        <taxon>Weissella</taxon>
    </lineage>
</organism>
<protein>
    <recommendedName>
        <fullName evidence="4">Conjugal transfer protein TraX</fullName>
    </recommendedName>
</protein>
<keyword evidence="1" id="KW-0812">Transmembrane</keyword>
<feature type="transmembrane region" description="Helical" evidence="1">
    <location>
        <begin position="164"/>
        <end position="181"/>
    </location>
</feature>
<feature type="transmembrane region" description="Helical" evidence="1">
    <location>
        <begin position="58"/>
        <end position="75"/>
    </location>
</feature>
<feature type="transmembrane region" description="Helical" evidence="1">
    <location>
        <begin position="25"/>
        <end position="46"/>
    </location>
</feature>
<dbReference type="Pfam" id="PF05857">
    <property type="entry name" value="TraX"/>
    <property type="match status" value="1"/>
</dbReference>
<evidence type="ECO:0000313" key="3">
    <source>
        <dbReference type="Proteomes" id="UP000371977"/>
    </source>
</evidence>
<comment type="caution">
    <text evidence="2">The sequence shown here is derived from an EMBL/GenBank/DDBJ whole genome shotgun (WGS) entry which is preliminary data.</text>
</comment>
<feature type="transmembrane region" description="Helical" evidence="1">
    <location>
        <begin position="95"/>
        <end position="112"/>
    </location>
</feature>
<dbReference type="InterPro" id="IPR008875">
    <property type="entry name" value="TraX"/>
</dbReference>
<evidence type="ECO:0000256" key="1">
    <source>
        <dbReference type="SAM" id="Phobius"/>
    </source>
</evidence>
<accession>A0A6C2C2H9</accession>
<keyword evidence="1" id="KW-0472">Membrane</keyword>
<proteinExistence type="predicted"/>
<name>A0A6C2C2H9_9LACO</name>
<dbReference type="AlphaFoldDB" id="A0A6C2C2H9"/>
<keyword evidence="1" id="KW-1133">Transmembrane helix</keyword>
<feature type="transmembrane region" description="Helical" evidence="1">
    <location>
        <begin position="226"/>
        <end position="246"/>
    </location>
</feature>
<dbReference type="Proteomes" id="UP000371977">
    <property type="component" value="Unassembled WGS sequence"/>
</dbReference>